<dbReference type="InterPro" id="IPR040042">
    <property type="entry name" value="Branching_enz_MT3115-like"/>
</dbReference>
<evidence type="ECO:0000256" key="5">
    <source>
        <dbReference type="RuleBase" id="RU361196"/>
    </source>
</evidence>
<name>A0A4U1J4V2_9BACT</name>
<evidence type="ECO:0000256" key="4">
    <source>
        <dbReference type="PIRSR" id="PIRSR640042-2"/>
    </source>
</evidence>
<dbReference type="GO" id="GO:0003844">
    <property type="term" value="F:1,4-alpha-glucan branching enzyme activity"/>
    <property type="evidence" value="ECO:0007669"/>
    <property type="project" value="InterPro"/>
</dbReference>
<evidence type="ECO:0000259" key="7">
    <source>
        <dbReference type="Pfam" id="PF09210"/>
    </source>
</evidence>
<feature type="active site" description="Nucleophile" evidence="3">
    <location>
        <position position="186"/>
    </location>
</feature>
<dbReference type="Gene3D" id="1.20.1430.10">
    <property type="entry name" value="Families 57/38 glycoside transferase, middle domain"/>
    <property type="match status" value="1"/>
</dbReference>
<dbReference type="PANTHER" id="PTHR41695:SF1">
    <property type="entry name" value="1,4-ALPHA-GLUCAN BRANCHING ENZYME TK1436"/>
    <property type="match status" value="1"/>
</dbReference>
<keyword evidence="2 5" id="KW-0119">Carbohydrate metabolism</keyword>
<dbReference type="EMBL" id="SSMQ01000035">
    <property type="protein sequence ID" value="TKD02267.1"/>
    <property type="molecule type" value="Genomic_DNA"/>
</dbReference>
<dbReference type="OrthoDB" id="9803279at2"/>
<feature type="active site" description="Proton donor" evidence="3">
    <location>
        <position position="346"/>
    </location>
</feature>
<gene>
    <name evidence="8" type="ORF">E8A74_29280</name>
</gene>
<dbReference type="InterPro" id="IPR004300">
    <property type="entry name" value="Glyco_hydro_57_N"/>
</dbReference>
<dbReference type="SUPFAM" id="SSF88688">
    <property type="entry name" value="Families 57/38 glycoside transferase middle domain"/>
    <property type="match status" value="1"/>
</dbReference>
<feature type="binding site" evidence="4">
    <location>
        <position position="402"/>
    </location>
    <ligand>
        <name>substrate</name>
    </ligand>
</feature>
<feature type="domain" description="1,4-alpha-glucan branching enzyme C-terminal" evidence="7">
    <location>
        <begin position="432"/>
        <end position="529"/>
    </location>
</feature>
<protein>
    <submittedName>
        <fullName evidence="8">DUF1957 domain-containing protein</fullName>
    </submittedName>
</protein>
<dbReference type="Gene3D" id="3.20.110.10">
    <property type="entry name" value="Glycoside hydrolase 38, N terminal domain"/>
    <property type="match status" value="1"/>
</dbReference>
<evidence type="ECO:0000256" key="3">
    <source>
        <dbReference type="PIRSR" id="PIRSR640042-1"/>
    </source>
</evidence>
<dbReference type="InterPro" id="IPR037090">
    <property type="entry name" value="57_glycoside_trans_central"/>
</dbReference>
<feature type="binding site" evidence="4">
    <location>
        <position position="472"/>
    </location>
    <ligand>
        <name>substrate</name>
    </ligand>
</feature>
<dbReference type="CDD" id="cd10792">
    <property type="entry name" value="GH57N_AmyC_like"/>
    <property type="match status" value="1"/>
</dbReference>
<evidence type="ECO:0000256" key="2">
    <source>
        <dbReference type="ARBA" id="ARBA00023277"/>
    </source>
</evidence>
<dbReference type="InterPro" id="IPR028995">
    <property type="entry name" value="Glyco_hydro_57/38_cen_sf"/>
</dbReference>
<accession>A0A4U1J4V2</accession>
<dbReference type="GO" id="GO:0005576">
    <property type="term" value="C:extracellular region"/>
    <property type="evidence" value="ECO:0007669"/>
    <property type="project" value="TreeGrafter"/>
</dbReference>
<reference evidence="8 9" key="1">
    <citation type="submission" date="2019-04" db="EMBL/GenBank/DDBJ databases">
        <authorList>
            <person name="Li Y."/>
            <person name="Wang J."/>
        </authorList>
    </citation>
    <scope>NUCLEOTIDE SEQUENCE [LARGE SCALE GENOMIC DNA]</scope>
    <source>
        <strain evidence="8 9">DSM 14668</strain>
    </source>
</reference>
<sequence>MLGYVAIVLHAHLPWVRHPEHARPLEERWLHEALWESYLPLLDVLARLEADGIAARISVSVSPTLAAMLADPLLRKRFVLHLDRLDKLAAQEERRTSGDAAMRPIVAFYRSRIEATRAVWERISGDMLGALAGHEDRGSIELLTTSVTHAYLPALTRSSARAQVKLGLRAFEALVGRRPRGLWLPECGYDPSLLPELAAAGVGYSVLDAHGLDLALPRPPRGVLAPILSSAGVAFFGRDPRASREVWSREAGYPGHPDYRDFYRDIGFDLPEAALAGESGPDGTRLMTGLKYHRITGPGPHKALWDPAAAEARARADASHFVAERAAALRAAQGRGPRPVVVAPYDAELFGHWWFEGPIFLEHALRALHHAERAGEIAPVTLGAYLAAEPSLTVAEPSASSWGEGGFGEAWLGRALDPGRTEGMSPAHLVRHVRHAENTVQGLVRTRRGADGLAGRALDQAIRELVLLEASDWGFMIRRGEMAAYAAARVRAHASRVDRLCRLAGRDWIGESEARWIEATCERTPFLAELRGECLRDAFDA</sequence>
<evidence type="ECO:0000313" key="9">
    <source>
        <dbReference type="Proteomes" id="UP000309215"/>
    </source>
</evidence>
<evidence type="ECO:0000256" key="1">
    <source>
        <dbReference type="ARBA" id="ARBA00006821"/>
    </source>
</evidence>
<organism evidence="8 9">
    <name type="scientific">Polyangium fumosum</name>
    <dbReference type="NCBI Taxonomy" id="889272"/>
    <lineage>
        <taxon>Bacteria</taxon>
        <taxon>Pseudomonadati</taxon>
        <taxon>Myxococcota</taxon>
        <taxon>Polyangia</taxon>
        <taxon>Polyangiales</taxon>
        <taxon>Polyangiaceae</taxon>
        <taxon>Polyangium</taxon>
    </lineage>
</organism>
<comment type="caution">
    <text evidence="8">The sequence shown here is derived from an EMBL/GenBank/DDBJ whole genome shotgun (WGS) entry which is preliminary data.</text>
</comment>
<dbReference type="GO" id="GO:0030979">
    <property type="term" value="P:alpha-glucan biosynthetic process"/>
    <property type="evidence" value="ECO:0007669"/>
    <property type="project" value="InterPro"/>
</dbReference>
<dbReference type="InterPro" id="IPR011330">
    <property type="entry name" value="Glyco_hydro/deAcase_b/a-brl"/>
</dbReference>
<dbReference type="PANTHER" id="PTHR41695">
    <property type="entry name" value="1,4-ALPHA-GLUCAN BRANCHING ENZYME RV3031-RELATED"/>
    <property type="match status" value="1"/>
</dbReference>
<dbReference type="Pfam" id="PF03065">
    <property type="entry name" value="Glyco_hydro_57"/>
    <property type="match status" value="1"/>
</dbReference>
<feature type="domain" description="Glycoside hydrolase family 57 N-terminal" evidence="6">
    <location>
        <begin position="6"/>
        <end position="256"/>
    </location>
</feature>
<proteinExistence type="inferred from homology"/>
<dbReference type="Pfam" id="PF09210">
    <property type="entry name" value="BE_C"/>
    <property type="match status" value="1"/>
</dbReference>
<keyword evidence="9" id="KW-1185">Reference proteome</keyword>
<evidence type="ECO:0000259" key="6">
    <source>
        <dbReference type="Pfam" id="PF03065"/>
    </source>
</evidence>
<dbReference type="SUPFAM" id="SSF88713">
    <property type="entry name" value="Glycoside hydrolase/deacetylase"/>
    <property type="match status" value="1"/>
</dbReference>
<comment type="similarity">
    <text evidence="1 5">Belongs to the glycosyl hydrolase 57 family.</text>
</comment>
<evidence type="ECO:0000313" key="8">
    <source>
        <dbReference type="EMBL" id="TKD02267.1"/>
    </source>
</evidence>
<feature type="binding site" evidence="4">
    <location>
        <position position="255"/>
    </location>
    <ligand>
        <name>substrate</name>
    </ligand>
</feature>
<dbReference type="Proteomes" id="UP000309215">
    <property type="component" value="Unassembled WGS sequence"/>
</dbReference>
<dbReference type="InterPro" id="IPR027291">
    <property type="entry name" value="Glyco_hydro_38_N_sf"/>
</dbReference>
<dbReference type="AlphaFoldDB" id="A0A4U1J4V2"/>
<dbReference type="RefSeq" id="WP_136932390.1">
    <property type="nucleotide sequence ID" value="NZ_SSMQ01000035.1"/>
</dbReference>
<dbReference type="InterPro" id="IPR015293">
    <property type="entry name" value="BE_C"/>
</dbReference>
<feature type="binding site" evidence="4">
    <location>
        <position position="238"/>
    </location>
    <ligand>
        <name>substrate</name>
    </ligand>
</feature>